<dbReference type="SUPFAM" id="SSF54523">
    <property type="entry name" value="Pili subunits"/>
    <property type="match status" value="1"/>
</dbReference>
<dbReference type="eggNOG" id="COG2165">
    <property type="taxonomic scope" value="Bacteria"/>
</dbReference>
<reference key="1">
    <citation type="submission" date="2010-11" db="EMBL/GenBank/DDBJ databases">
        <title>The complete sequence of chromosome of Isophaera pallida ATCC 43644.</title>
        <authorList>
            <consortium name="US DOE Joint Genome Institute (JGI-PGF)"/>
            <person name="Lucas S."/>
            <person name="Copeland A."/>
            <person name="Lapidus A."/>
            <person name="Bruce D."/>
            <person name="Goodwin L."/>
            <person name="Pitluck S."/>
            <person name="Kyrpides N."/>
            <person name="Mavromatis K."/>
            <person name="Pagani I."/>
            <person name="Ivanova N."/>
            <person name="Saunders E."/>
            <person name="Brettin T."/>
            <person name="Detter J.C."/>
            <person name="Han C."/>
            <person name="Tapia R."/>
            <person name="Land M."/>
            <person name="Hauser L."/>
            <person name="Markowitz V."/>
            <person name="Cheng J.-F."/>
            <person name="Hugenholtz P."/>
            <person name="Woyke T."/>
            <person name="Wu D."/>
            <person name="Eisen J.A."/>
        </authorList>
    </citation>
    <scope>NUCLEOTIDE SEQUENCE</scope>
    <source>
        <strain>ATCC 43644</strain>
    </source>
</reference>
<dbReference type="InterPro" id="IPR045584">
    <property type="entry name" value="Pilin-like"/>
</dbReference>
<keyword evidence="4" id="KW-1185">Reference proteome</keyword>
<evidence type="ECO:0000313" key="4">
    <source>
        <dbReference type="Proteomes" id="UP000008631"/>
    </source>
</evidence>
<dbReference type="PANTHER" id="PTHR30093">
    <property type="entry name" value="GENERAL SECRETION PATHWAY PROTEIN G"/>
    <property type="match status" value="1"/>
</dbReference>
<feature type="domain" description="DUF1559" evidence="2">
    <location>
        <begin position="48"/>
        <end position="339"/>
    </location>
</feature>
<dbReference type="RefSeq" id="WP_013566240.1">
    <property type="nucleotide sequence ID" value="NC_014962.1"/>
</dbReference>
<accession>E8R6Q0</accession>
<sequence>MRCWFNAAETLRATPAGRTERRGFTLIELLVVIAIIAVLIALLLPAVQSAREAARRAQCINNLKQMGLALYNYESAQGCYPPGVIIHNKATDQAFGCAGNGAQRMHGFFTLILPYMEATAQANAINFNFPARHAPGVTYFGQLPGLVNLTALRTEVAAYLCPSDTKRTPGSGTNIADQQQNGYSPGSYAISIGTLDTIRWWFGCPNYIEADGAFSRDFHYRIADIVDGTSNTLFVGEASRYVNDEPFFNFWSAMAWFGSRAGNGTTRPQGFATTVPRPNANLAIPEPPGTLSPTGWIDAWLQDPVYQNAGQFGFRSQHPGVVNFLFGDGTVRPIKNSINILIYRQASTRNGREVISADAL</sequence>
<dbReference type="InParanoid" id="E8R6Q0"/>
<dbReference type="AlphaFoldDB" id="E8R6Q0"/>
<keyword evidence="1" id="KW-0472">Membrane</keyword>
<gene>
    <name evidence="3" type="ordered locus">Isop_3393</name>
</gene>
<dbReference type="InterPro" id="IPR011453">
    <property type="entry name" value="DUF1559"/>
</dbReference>
<dbReference type="Gene3D" id="3.30.700.10">
    <property type="entry name" value="Glycoprotein, Type 4 Pilin"/>
    <property type="match status" value="1"/>
</dbReference>
<dbReference type="OrthoDB" id="276696at2"/>
<dbReference type="InterPro" id="IPR027558">
    <property type="entry name" value="Pre_pil_HX9DG_C"/>
</dbReference>
<dbReference type="InterPro" id="IPR012902">
    <property type="entry name" value="N_methyl_site"/>
</dbReference>
<evidence type="ECO:0000256" key="1">
    <source>
        <dbReference type="SAM" id="Phobius"/>
    </source>
</evidence>
<feature type="transmembrane region" description="Helical" evidence="1">
    <location>
        <begin position="24"/>
        <end position="47"/>
    </location>
</feature>
<organism evidence="3 4">
    <name type="scientific">Isosphaera pallida (strain ATCC 43644 / DSM 9630 / IS1B)</name>
    <dbReference type="NCBI Taxonomy" id="575540"/>
    <lineage>
        <taxon>Bacteria</taxon>
        <taxon>Pseudomonadati</taxon>
        <taxon>Planctomycetota</taxon>
        <taxon>Planctomycetia</taxon>
        <taxon>Isosphaerales</taxon>
        <taxon>Isosphaeraceae</taxon>
        <taxon>Isosphaera</taxon>
    </lineage>
</organism>
<keyword evidence="1" id="KW-0812">Transmembrane</keyword>
<dbReference type="KEGG" id="ipa:Isop_3393"/>
<dbReference type="HOGENOM" id="CLU_041661_0_0_0"/>
<dbReference type="Proteomes" id="UP000008631">
    <property type="component" value="Chromosome"/>
</dbReference>
<dbReference type="NCBIfam" id="TIGR02532">
    <property type="entry name" value="IV_pilin_GFxxxE"/>
    <property type="match status" value="1"/>
</dbReference>
<name>E8R6Q0_ISOPI</name>
<evidence type="ECO:0000259" key="2">
    <source>
        <dbReference type="Pfam" id="PF07596"/>
    </source>
</evidence>
<dbReference type="NCBIfam" id="TIGR04294">
    <property type="entry name" value="pre_pil_HX9DG"/>
    <property type="match status" value="1"/>
</dbReference>
<dbReference type="PANTHER" id="PTHR30093:SF2">
    <property type="entry name" value="TYPE II SECRETION SYSTEM PROTEIN H"/>
    <property type="match status" value="1"/>
</dbReference>
<protein>
    <recommendedName>
        <fullName evidence="2">DUF1559 domain-containing protein</fullName>
    </recommendedName>
</protein>
<dbReference type="EMBL" id="CP002353">
    <property type="protein sequence ID" value="ADV63952.1"/>
    <property type="molecule type" value="Genomic_DNA"/>
</dbReference>
<proteinExistence type="predicted"/>
<reference evidence="3 4" key="2">
    <citation type="journal article" date="2011" name="Stand. Genomic Sci.">
        <title>Complete genome sequence of Isosphaera pallida type strain (IS1B).</title>
        <authorList>
            <consortium name="US DOE Joint Genome Institute (JGI-PGF)"/>
            <person name="Goker M."/>
            <person name="Cleland D."/>
            <person name="Saunders E."/>
            <person name="Lapidus A."/>
            <person name="Nolan M."/>
            <person name="Lucas S."/>
            <person name="Hammon N."/>
            <person name="Deshpande S."/>
            <person name="Cheng J.F."/>
            <person name="Tapia R."/>
            <person name="Han C."/>
            <person name="Goodwin L."/>
            <person name="Pitluck S."/>
            <person name="Liolios K."/>
            <person name="Pagani I."/>
            <person name="Ivanova N."/>
            <person name="Mavromatis K."/>
            <person name="Pati A."/>
            <person name="Chen A."/>
            <person name="Palaniappan K."/>
            <person name="Land M."/>
            <person name="Hauser L."/>
            <person name="Chang Y.J."/>
            <person name="Jeffries C.D."/>
            <person name="Detter J.C."/>
            <person name="Beck B."/>
            <person name="Woyke T."/>
            <person name="Bristow J."/>
            <person name="Eisen J.A."/>
            <person name="Markowitz V."/>
            <person name="Hugenholtz P."/>
            <person name="Kyrpides N.C."/>
            <person name="Klenk H.P."/>
        </authorList>
    </citation>
    <scope>NUCLEOTIDE SEQUENCE [LARGE SCALE GENOMIC DNA]</scope>
    <source>
        <strain evidence="4">ATCC 43644 / DSM 9630 / IS1B</strain>
    </source>
</reference>
<keyword evidence="1" id="KW-1133">Transmembrane helix</keyword>
<evidence type="ECO:0000313" key="3">
    <source>
        <dbReference type="EMBL" id="ADV63952.1"/>
    </source>
</evidence>
<dbReference type="Pfam" id="PF07596">
    <property type="entry name" value="SBP_bac_10"/>
    <property type="match status" value="1"/>
</dbReference>
<dbReference type="Pfam" id="PF07963">
    <property type="entry name" value="N_methyl"/>
    <property type="match status" value="1"/>
</dbReference>
<dbReference type="STRING" id="575540.Isop_3393"/>
<dbReference type="PROSITE" id="PS00409">
    <property type="entry name" value="PROKAR_NTER_METHYL"/>
    <property type="match status" value="1"/>
</dbReference>